<dbReference type="Proteomes" id="UP000828390">
    <property type="component" value="Unassembled WGS sequence"/>
</dbReference>
<name>A0A9D4C6H5_DREPO</name>
<organism evidence="1 2">
    <name type="scientific">Dreissena polymorpha</name>
    <name type="common">Zebra mussel</name>
    <name type="synonym">Mytilus polymorpha</name>
    <dbReference type="NCBI Taxonomy" id="45954"/>
    <lineage>
        <taxon>Eukaryota</taxon>
        <taxon>Metazoa</taxon>
        <taxon>Spiralia</taxon>
        <taxon>Lophotrochozoa</taxon>
        <taxon>Mollusca</taxon>
        <taxon>Bivalvia</taxon>
        <taxon>Autobranchia</taxon>
        <taxon>Heteroconchia</taxon>
        <taxon>Euheterodonta</taxon>
        <taxon>Imparidentia</taxon>
        <taxon>Neoheterodontei</taxon>
        <taxon>Myida</taxon>
        <taxon>Dreissenoidea</taxon>
        <taxon>Dreissenidae</taxon>
        <taxon>Dreissena</taxon>
    </lineage>
</organism>
<proteinExistence type="predicted"/>
<reference evidence="1" key="2">
    <citation type="submission" date="2020-11" db="EMBL/GenBank/DDBJ databases">
        <authorList>
            <person name="McCartney M.A."/>
            <person name="Auch B."/>
            <person name="Kono T."/>
            <person name="Mallez S."/>
            <person name="Becker A."/>
            <person name="Gohl D.M."/>
            <person name="Silverstein K.A.T."/>
            <person name="Koren S."/>
            <person name="Bechman K.B."/>
            <person name="Herman A."/>
            <person name="Abrahante J.E."/>
            <person name="Garbe J."/>
        </authorList>
    </citation>
    <scope>NUCLEOTIDE SEQUENCE</scope>
    <source>
        <strain evidence="1">Duluth1</strain>
        <tissue evidence="1">Whole animal</tissue>
    </source>
</reference>
<keyword evidence="2" id="KW-1185">Reference proteome</keyword>
<reference evidence="1" key="1">
    <citation type="journal article" date="2019" name="bioRxiv">
        <title>The Genome of the Zebra Mussel, Dreissena polymorpha: A Resource for Invasive Species Research.</title>
        <authorList>
            <person name="McCartney M.A."/>
            <person name="Auch B."/>
            <person name="Kono T."/>
            <person name="Mallez S."/>
            <person name="Zhang Y."/>
            <person name="Obille A."/>
            <person name="Becker A."/>
            <person name="Abrahante J.E."/>
            <person name="Garbe J."/>
            <person name="Badalamenti J.P."/>
            <person name="Herman A."/>
            <person name="Mangelson H."/>
            <person name="Liachko I."/>
            <person name="Sullivan S."/>
            <person name="Sone E.D."/>
            <person name="Koren S."/>
            <person name="Silverstein K.A.T."/>
            <person name="Beckman K.B."/>
            <person name="Gohl D.M."/>
        </authorList>
    </citation>
    <scope>NUCLEOTIDE SEQUENCE</scope>
    <source>
        <strain evidence="1">Duluth1</strain>
        <tissue evidence="1">Whole animal</tissue>
    </source>
</reference>
<comment type="caution">
    <text evidence="1">The sequence shown here is derived from an EMBL/GenBank/DDBJ whole genome shotgun (WGS) entry which is preliminary data.</text>
</comment>
<evidence type="ECO:0000313" key="2">
    <source>
        <dbReference type="Proteomes" id="UP000828390"/>
    </source>
</evidence>
<dbReference type="Gene3D" id="3.90.70.80">
    <property type="match status" value="1"/>
</dbReference>
<sequence>MTCRVKPDEISVYENKLEIDFDAFFDKPSDLDSSELYPVEVNADGNCLPSCGSVFAFGTRERTEKIRTRIMKELHENEGTYLSNEFLNRGCSSQKYLAKHYAQYLEFFIPGMALDQDIIKDIF</sequence>
<accession>A0A9D4C6H5</accession>
<evidence type="ECO:0000313" key="1">
    <source>
        <dbReference type="EMBL" id="KAH3718358.1"/>
    </source>
</evidence>
<protein>
    <submittedName>
        <fullName evidence="1">Uncharacterized protein</fullName>
    </submittedName>
</protein>
<gene>
    <name evidence="1" type="ORF">DPMN_061161</name>
</gene>
<dbReference type="AlphaFoldDB" id="A0A9D4C6H5"/>
<dbReference type="EMBL" id="JAIWYP010000013">
    <property type="protein sequence ID" value="KAH3718358.1"/>
    <property type="molecule type" value="Genomic_DNA"/>
</dbReference>